<dbReference type="RefSeq" id="WP_149114537.1">
    <property type="nucleotide sequence ID" value="NZ_CP042425.1"/>
</dbReference>
<gene>
    <name evidence="1" type="ORF">PX52LOC_07309</name>
</gene>
<dbReference type="Proteomes" id="UP000324974">
    <property type="component" value="Chromosome"/>
</dbReference>
<dbReference type="KEGG" id="lrs:PX52LOC_07309"/>
<dbReference type="OrthoDB" id="257265at2"/>
<proteinExistence type="predicted"/>
<keyword evidence="2" id="KW-1185">Reference proteome</keyword>
<dbReference type="AlphaFoldDB" id="A0A5C1AML1"/>
<organism evidence="1 2">
    <name type="scientific">Limnoglobus roseus</name>
    <dbReference type="NCBI Taxonomy" id="2598579"/>
    <lineage>
        <taxon>Bacteria</taxon>
        <taxon>Pseudomonadati</taxon>
        <taxon>Planctomycetota</taxon>
        <taxon>Planctomycetia</taxon>
        <taxon>Gemmatales</taxon>
        <taxon>Gemmataceae</taxon>
        <taxon>Limnoglobus</taxon>
    </lineage>
</organism>
<dbReference type="EMBL" id="CP042425">
    <property type="protein sequence ID" value="QEL20220.1"/>
    <property type="molecule type" value="Genomic_DNA"/>
</dbReference>
<reference evidence="2" key="1">
    <citation type="submission" date="2019-08" db="EMBL/GenBank/DDBJ databases">
        <title>Limnoglobus roseus gen. nov., sp. nov., a novel freshwater planctomycete with a giant genome from the family Gemmataceae.</title>
        <authorList>
            <person name="Kulichevskaya I.S."/>
            <person name="Naumoff D.G."/>
            <person name="Miroshnikov K."/>
            <person name="Ivanova A."/>
            <person name="Philippov D.A."/>
            <person name="Hakobyan A."/>
            <person name="Rijpstra I.C."/>
            <person name="Sinninghe Damste J.S."/>
            <person name="Liesack W."/>
            <person name="Dedysh S.N."/>
        </authorList>
    </citation>
    <scope>NUCLEOTIDE SEQUENCE [LARGE SCALE GENOMIC DNA]</scope>
    <source>
        <strain evidence="2">PX52</strain>
    </source>
</reference>
<accession>A0A5C1AML1</accession>
<evidence type="ECO:0000313" key="2">
    <source>
        <dbReference type="Proteomes" id="UP000324974"/>
    </source>
</evidence>
<sequence length="566" mass="59149">MAGRTRNKLAVGVVALAVGWLAFTTVRPAVGQPAGTDAQVMKSRNLAFDLNVDADQKGAIHSIELYICRDNSGVWELGNTATPDAKSILYTAKDDGVYLINMVIVYKNGVRDPADVTKAAPLQKLLVDATAPVVRLTADRKGDDVQVGWSVDERNPADAKTKLEWKPIGDSELAWKSVTIGTTDRRSASFNPGTAAGLTVRVTVEDVAGNVTVQSKDVLGTNTSVSAFAPPAGTPAPDVKPLGNDGGLVLPKIAPPSNLSAMLNPAPPVIDLTKPAPTPSIAPPTIIPPAMPAPAPPAPLPTPVAIAPTAPPGPAPLVSGQGVGGTAVTPAAAEAPGVKVINYLKFEVPYQLEAGPSGISKVELYVTRDDGKTWNRWSVHDGEQKPLHVALDTRGNVQPEGSYGFRLVPISGAGISELPPAEGGVPDFRVLVDLSPPLIKVYAPEADPARPGVLTLKWEVKDKNPLKDGVAVAWSDTLGGPWKSIGGETATTIVAGAGTDMPVRLPDTGSYAWKLPEKVPAKVYLRMTAWDAAGNKSEVTTPNPVLVDLTKPRARIQDIIPAGGVR</sequence>
<evidence type="ECO:0000313" key="1">
    <source>
        <dbReference type="EMBL" id="QEL20220.1"/>
    </source>
</evidence>
<protein>
    <submittedName>
        <fullName evidence="1">Uncharacterized protein</fullName>
    </submittedName>
</protein>
<name>A0A5C1AML1_9BACT</name>